<protein>
    <submittedName>
        <fullName evidence="1">Uncharacterized protein</fullName>
    </submittedName>
</protein>
<sequence length="223" mass="25549">MFSCLLKKKSSASYFRTLGSLSGPRRLSISPSSAVTSYPSTEEVERYTKRLAYRLLCLPQEERQKWVVACDKAQSSEEIDAGKYKACIDYLSMFGNGNKEQHDDSRYLMYVNLKTLQQKIQTMETYPISGCYRNVSLVNANASANASETDLFFIDFNNDRHLLHHFHCYPSDQLLWISKINTSKTTCVSLYQNLAKLCGQENLVAVIFYQQRVAHKKQKSFSS</sequence>
<dbReference type="AlphaFoldDB" id="X6N9I6"/>
<name>X6N9I6_RETFI</name>
<gene>
    <name evidence="1" type="ORF">RFI_14815</name>
</gene>
<comment type="caution">
    <text evidence="1">The sequence shown here is derived from an EMBL/GenBank/DDBJ whole genome shotgun (WGS) entry which is preliminary data.</text>
</comment>
<accession>X6N9I6</accession>
<keyword evidence="2" id="KW-1185">Reference proteome</keyword>
<reference evidence="1 2" key="1">
    <citation type="journal article" date="2013" name="Curr. Biol.">
        <title>The Genome of the Foraminiferan Reticulomyxa filosa.</title>
        <authorList>
            <person name="Glockner G."/>
            <person name="Hulsmann N."/>
            <person name="Schleicher M."/>
            <person name="Noegel A.A."/>
            <person name="Eichinger L."/>
            <person name="Gallinger C."/>
            <person name="Pawlowski J."/>
            <person name="Sierra R."/>
            <person name="Euteneuer U."/>
            <person name="Pillet L."/>
            <person name="Moustafa A."/>
            <person name="Platzer M."/>
            <person name="Groth M."/>
            <person name="Szafranski K."/>
            <person name="Schliwa M."/>
        </authorList>
    </citation>
    <scope>NUCLEOTIDE SEQUENCE [LARGE SCALE GENOMIC DNA]</scope>
</reference>
<proteinExistence type="predicted"/>
<evidence type="ECO:0000313" key="1">
    <source>
        <dbReference type="EMBL" id="ETO22384.1"/>
    </source>
</evidence>
<dbReference type="EMBL" id="ASPP01010786">
    <property type="protein sequence ID" value="ETO22384.1"/>
    <property type="molecule type" value="Genomic_DNA"/>
</dbReference>
<dbReference type="Proteomes" id="UP000023152">
    <property type="component" value="Unassembled WGS sequence"/>
</dbReference>
<organism evidence="1 2">
    <name type="scientific">Reticulomyxa filosa</name>
    <dbReference type="NCBI Taxonomy" id="46433"/>
    <lineage>
        <taxon>Eukaryota</taxon>
        <taxon>Sar</taxon>
        <taxon>Rhizaria</taxon>
        <taxon>Retaria</taxon>
        <taxon>Foraminifera</taxon>
        <taxon>Monothalamids</taxon>
        <taxon>Reticulomyxidae</taxon>
        <taxon>Reticulomyxa</taxon>
    </lineage>
</organism>
<evidence type="ECO:0000313" key="2">
    <source>
        <dbReference type="Proteomes" id="UP000023152"/>
    </source>
</evidence>
<feature type="non-terminal residue" evidence="1">
    <location>
        <position position="223"/>
    </location>
</feature>